<evidence type="ECO:0000313" key="13">
    <source>
        <dbReference type="EnsemblPlants" id="EMT15441"/>
    </source>
</evidence>
<dbReference type="GO" id="GO:0006995">
    <property type="term" value="P:cellular response to nitrogen starvation"/>
    <property type="evidence" value="ECO:0007669"/>
    <property type="project" value="TreeGrafter"/>
</dbReference>
<dbReference type="InterPro" id="IPR042522">
    <property type="entry name" value="Atg7_N_1"/>
</dbReference>
<dbReference type="PANTHER" id="PTHR10953:SF3">
    <property type="entry name" value="UBIQUITIN-LIKE MODIFIER-ACTIVATING ENZYME ATG7"/>
    <property type="match status" value="1"/>
</dbReference>
<dbReference type="FunFam" id="3.40.140.70:FF:000001">
    <property type="entry name" value="Ubiquitin-like modifier-activating enzyme atg7"/>
    <property type="match status" value="1"/>
</dbReference>
<dbReference type="InterPro" id="IPR000594">
    <property type="entry name" value="ThiF_NAD_FAD-bd"/>
</dbReference>
<evidence type="ECO:0000256" key="7">
    <source>
        <dbReference type="ARBA" id="ARBA00029897"/>
    </source>
</evidence>
<dbReference type="EnsemblPlants" id="EMT15441">
    <property type="protein sequence ID" value="EMT15441"/>
    <property type="gene ID" value="F775_05511"/>
</dbReference>
<dbReference type="PANTHER" id="PTHR10953">
    <property type="entry name" value="UBIQUITIN-ACTIVATING ENZYME E1"/>
    <property type="match status" value="1"/>
</dbReference>
<dbReference type="Pfam" id="PF00899">
    <property type="entry name" value="ThiF"/>
    <property type="match status" value="2"/>
</dbReference>
<dbReference type="ExpressionAtlas" id="R7W4S9">
    <property type="expression patterns" value="baseline"/>
</dbReference>
<dbReference type="GO" id="GO:0032446">
    <property type="term" value="P:protein modification by small protein conjugation"/>
    <property type="evidence" value="ECO:0007669"/>
    <property type="project" value="TreeGrafter"/>
</dbReference>
<comment type="similarity">
    <text evidence="1">Belongs to the ATG7 family.</text>
</comment>
<sequence>MAAKAEVRPRPLELDPIASRVELAFWEDLRRLKLDVLGTDDSPIPITGYYTPCTHPKMSGLLRLGRESLVPPSASSFGSRNSCPVPGTLINMNNMRGLQNLDVEYLLREEAKKILHDIMYGKIEEDPSLLLRFLVISFADLKNWKIYYSVAFPSLVFKSEMTLLSLHSASLVLSQEEAKSLSKSLKEWRSSNETAALPFFFVDISLDSSIAIRQLKDWKDCQDNGQKLLFGFYDHGCHQDPGWALRNYIVFLSLRLKIEKIQFLCYREKRSELDLEKSLIGEASFPPPHGWDYSDYVPEAIGWEGEKPGDGRKEKKLKEINLESMSPERRDEEQQLMHLKLMGWRHFPVDLKNLSGIRCLLLGAGTLGCEVSRLLMTWGVRKLTVVDGGHVSMPDVLKQSLYVDDDCGVPRATAIVPHLKERCPAVDVEAIQMEIPAPGNPVSPSVLDDCERLQTLVASSDVVFLLTDTWESRWFPTLLCANENKMAITAALGHDSYLVMRHGAGPGTRSGNMDDVIAQIQNLSTEDALGRQRLGCCFCNDTASLFNSISDETVALPGLTSIVSGKAVELFARMLHHPEGIHAPGDMAGMDTEHQLGLLPHQMRGSLPRCDLSTVISNSSNDCTACSNIVLSEYRREGLNFVMQAINQPTYLKDLTGISNLIKSDTCLKLPASFPVNSGKLSSARCLLLGAGTLGCDVARILMDYGVRTLTIVDSGCVVVSNLARQSLYTTKDRKTPKATAILEHLKERCSSVEVEGIQMEIPMPGHPVSSKEAAGVLKACERLQELVATHDAVFLLTDTRESRWLPTLLCANENKIAITAALGYDSYLAMRHGAGPGTNSEGSDMVAAMNKLSAEDVLGRQRLGCYFCNDVIAPVDSVSNRTLDQQCTVTRPGLASIASGHAADLFTRLLNHPDGIHAPGDIAGKSSERPSGLLPHQMRGSLSQYSLLTLVGYSSSSCIACSNAVINEPTYLEDLTGLTELMKSADYSRVEWVDEVDDEEFADIYLSSIRNAANLTTEQIIRGKSPLEGALQPVPIKAVPPDTPWQPPPPGWLALSVDGSYSAKEGSAGAGMILRDNLGSVIFSSCQLLFYCNNVLEAEIQAIKIGMSMAIEWSNLPVLVESDSMVALSSMTDASHDKSPNGQLVREIKNYMLQREFKPVKIMRSQNMVSHCLANYARTARSTACWLQRPPAFIHNLVLADCKRVTLE</sequence>
<dbReference type="GO" id="GO:0004523">
    <property type="term" value="F:RNA-DNA hybrid ribonuclease activity"/>
    <property type="evidence" value="ECO:0007669"/>
    <property type="project" value="InterPro"/>
</dbReference>
<evidence type="ECO:0000256" key="3">
    <source>
        <dbReference type="ARBA" id="ARBA00018730"/>
    </source>
</evidence>
<evidence type="ECO:0000259" key="12">
    <source>
        <dbReference type="Pfam" id="PF16420"/>
    </source>
</evidence>
<dbReference type="CDD" id="cd06222">
    <property type="entry name" value="RNase_H_like"/>
    <property type="match status" value="1"/>
</dbReference>
<keyword evidence="4" id="KW-0813">Transport</keyword>
<evidence type="ECO:0000256" key="4">
    <source>
        <dbReference type="ARBA" id="ARBA00022448"/>
    </source>
</evidence>
<evidence type="ECO:0000256" key="6">
    <source>
        <dbReference type="ARBA" id="ARBA00023006"/>
    </source>
</evidence>
<dbReference type="AlphaFoldDB" id="R7W4S9"/>
<evidence type="ECO:0000259" key="11">
    <source>
        <dbReference type="Pfam" id="PF13456"/>
    </source>
</evidence>
<dbReference type="GO" id="GO:0019779">
    <property type="term" value="F:Atg8 activating enzyme activity"/>
    <property type="evidence" value="ECO:0007669"/>
    <property type="project" value="TreeGrafter"/>
</dbReference>
<accession>R7W4S9</accession>
<dbReference type="InterPro" id="IPR002156">
    <property type="entry name" value="RNaseH_domain"/>
</dbReference>
<evidence type="ECO:0000256" key="1">
    <source>
        <dbReference type="ARBA" id="ARBA00010931"/>
    </source>
</evidence>
<evidence type="ECO:0000256" key="5">
    <source>
        <dbReference type="ARBA" id="ARBA00022927"/>
    </source>
</evidence>
<dbReference type="GO" id="GO:0019778">
    <property type="term" value="F:Atg12 activating enzyme activity"/>
    <property type="evidence" value="ECO:0007669"/>
    <property type="project" value="TreeGrafter"/>
</dbReference>
<dbReference type="SUPFAM" id="SSF53098">
    <property type="entry name" value="Ribonuclease H-like"/>
    <property type="match status" value="1"/>
</dbReference>
<reference evidence="13" key="1">
    <citation type="submission" date="2015-06" db="UniProtKB">
        <authorList>
            <consortium name="EnsemblPlants"/>
        </authorList>
    </citation>
    <scope>IDENTIFICATION</scope>
</reference>
<dbReference type="InterPro" id="IPR012337">
    <property type="entry name" value="RNaseH-like_sf"/>
</dbReference>
<dbReference type="Gene3D" id="3.30.420.10">
    <property type="entry name" value="Ribonuclease H-like superfamily/Ribonuclease H"/>
    <property type="match status" value="1"/>
</dbReference>
<dbReference type="GO" id="GO:0000422">
    <property type="term" value="P:autophagy of mitochondrion"/>
    <property type="evidence" value="ECO:0007669"/>
    <property type="project" value="TreeGrafter"/>
</dbReference>
<dbReference type="InterPro" id="IPR045886">
    <property type="entry name" value="ThiF/MoeB/HesA"/>
</dbReference>
<dbReference type="SUPFAM" id="SSF69572">
    <property type="entry name" value="Activating enzymes of the ubiquitin-like proteins"/>
    <property type="match status" value="2"/>
</dbReference>
<dbReference type="GO" id="GO:0000045">
    <property type="term" value="P:autophagosome assembly"/>
    <property type="evidence" value="ECO:0007669"/>
    <property type="project" value="TreeGrafter"/>
</dbReference>
<keyword evidence="6" id="KW-0072">Autophagy</keyword>
<dbReference type="Pfam" id="PF16420">
    <property type="entry name" value="ATG7_N"/>
    <property type="match status" value="1"/>
</dbReference>
<dbReference type="GO" id="GO:0034727">
    <property type="term" value="P:piecemeal microautophagy of the nucleus"/>
    <property type="evidence" value="ECO:0007669"/>
    <property type="project" value="TreeGrafter"/>
</dbReference>
<dbReference type="Gene3D" id="3.40.50.720">
    <property type="entry name" value="NAD(P)-binding Rossmann-like Domain"/>
    <property type="match status" value="2"/>
</dbReference>
<dbReference type="GO" id="GO:0003676">
    <property type="term" value="F:nucleic acid binding"/>
    <property type="evidence" value="ECO:0007669"/>
    <property type="project" value="InterPro"/>
</dbReference>
<organism evidence="13">
    <name type="scientific">Aegilops tauschii</name>
    <name type="common">Tausch's goatgrass</name>
    <name type="synonym">Aegilops squarrosa</name>
    <dbReference type="NCBI Taxonomy" id="37682"/>
    <lineage>
        <taxon>Eukaryota</taxon>
        <taxon>Viridiplantae</taxon>
        <taxon>Streptophyta</taxon>
        <taxon>Embryophyta</taxon>
        <taxon>Tracheophyta</taxon>
        <taxon>Spermatophyta</taxon>
        <taxon>Magnoliopsida</taxon>
        <taxon>Liliopsida</taxon>
        <taxon>Poales</taxon>
        <taxon>Poaceae</taxon>
        <taxon>BOP clade</taxon>
        <taxon>Pooideae</taxon>
        <taxon>Triticodae</taxon>
        <taxon>Triticeae</taxon>
        <taxon>Triticinae</taxon>
        <taxon>Aegilops</taxon>
    </lineage>
</organism>
<feature type="domain" description="THIF-type NAD/FAD binding fold" evidence="10">
    <location>
        <begin position="350"/>
        <end position="577"/>
    </location>
</feature>
<dbReference type="InterPro" id="IPR042523">
    <property type="entry name" value="Atg7_N_2"/>
</dbReference>
<dbReference type="Pfam" id="PF13456">
    <property type="entry name" value="RVT_3"/>
    <property type="match status" value="1"/>
</dbReference>
<dbReference type="FunFam" id="3.40.140.100:FF:000002">
    <property type="entry name" value="Ubiquitin-like modifier-activating enzyme atg7"/>
    <property type="match status" value="1"/>
</dbReference>
<dbReference type="InterPro" id="IPR032197">
    <property type="entry name" value="Atg7_N"/>
</dbReference>
<dbReference type="Gene3D" id="3.40.140.100">
    <property type="entry name" value="Ubiquitin-like modifier-activating enzyme ATG7 C-terminal domain"/>
    <property type="match status" value="1"/>
</dbReference>
<evidence type="ECO:0000259" key="10">
    <source>
        <dbReference type="Pfam" id="PF00899"/>
    </source>
</evidence>
<protein>
    <recommendedName>
        <fullName evidence="2">Ubiquitin-like modifier-activating enzyme ATG7</fullName>
    </recommendedName>
    <alternativeName>
        <fullName evidence="7 9">ATG12-activating enzyme E1 ATG7</fullName>
    </alternativeName>
    <alternativeName>
        <fullName evidence="8">Autophagy-related protein 7</fullName>
    </alternativeName>
    <alternativeName>
        <fullName evidence="3">Ubiquitin-like modifier-activating enzyme atg7</fullName>
    </alternativeName>
</protein>
<evidence type="ECO:0000256" key="8">
    <source>
        <dbReference type="ARBA" id="ARBA00030242"/>
    </source>
</evidence>
<dbReference type="InterPro" id="IPR036397">
    <property type="entry name" value="RNaseH_sf"/>
</dbReference>
<feature type="domain" description="RNase H type-1" evidence="11">
    <location>
        <begin position="1058"/>
        <end position="1178"/>
    </location>
</feature>
<evidence type="ECO:0000256" key="9">
    <source>
        <dbReference type="ARBA" id="ARBA00032823"/>
    </source>
</evidence>
<proteinExistence type="inferred from homology"/>
<keyword evidence="5" id="KW-0653">Protein transport</keyword>
<dbReference type="InterPro" id="IPR044730">
    <property type="entry name" value="RNase_H-like_dom_plant"/>
</dbReference>
<feature type="domain" description="THIF-type NAD/FAD binding fold" evidence="10">
    <location>
        <begin position="679"/>
        <end position="914"/>
    </location>
</feature>
<dbReference type="FunFam" id="3.40.50.720:FF:000243">
    <property type="entry name" value="Ubiquitin-like modifier-activating enzyme ATG7"/>
    <property type="match status" value="2"/>
</dbReference>
<dbReference type="InterPro" id="IPR035985">
    <property type="entry name" value="Ubiquitin-activating_enz"/>
</dbReference>
<feature type="domain" description="Ubiquitin-like modifier-activating enzyme Atg7 N-terminal" evidence="12">
    <location>
        <begin position="15"/>
        <end position="309"/>
    </location>
</feature>
<dbReference type="GO" id="GO:0015031">
    <property type="term" value="P:protein transport"/>
    <property type="evidence" value="ECO:0007669"/>
    <property type="project" value="UniProtKB-KW"/>
</dbReference>
<evidence type="ECO:0000256" key="2">
    <source>
        <dbReference type="ARBA" id="ARBA00017647"/>
    </source>
</evidence>
<dbReference type="Gene3D" id="3.40.140.70">
    <property type="entry name" value="Ubiquitin-like modifier-activating enzyme ATG7 N-terminal domain"/>
    <property type="match status" value="1"/>
</dbReference>
<name>R7W4S9_AEGTA</name>
<dbReference type="GO" id="GO:0000407">
    <property type="term" value="C:phagophore assembly site"/>
    <property type="evidence" value="ECO:0007669"/>
    <property type="project" value="TreeGrafter"/>
</dbReference>